<dbReference type="PROSITE" id="PS50292">
    <property type="entry name" value="PEROXIDASE_3"/>
    <property type="match status" value="1"/>
</dbReference>
<sequence length="113" mass="12484">MLKLSEVGCCRFDLSHDAIAHGLPQIDTSKTAIKEICPTFLKPVKCEISRYRTLSGMCNNLDNPSWGSARSAMIRFVPPEYGDGNVLYVFPRLVTSSDYPALVTSSLVVRLCV</sequence>
<gene>
    <name evidence="2" type="ORF">LAZ67_12002125</name>
</gene>
<dbReference type="Proteomes" id="UP001235939">
    <property type="component" value="Chromosome 12"/>
</dbReference>
<dbReference type="InterPro" id="IPR019791">
    <property type="entry name" value="Haem_peroxidase_animal"/>
</dbReference>
<dbReference type="SUPFAM" id="SSF48113">
    <property type="entry name" value="Heme-dependent peroxidases"/>
    <property type="match status" value="1"/>
</dbReference>
<keyword evidence="3" id="KW-1185">Reference proteome</keyword>
<evidence type="ECO:0000313" key="3">
    <source>
        <dbReference type="Proteomes" id="UP001235939"/>
    </source>
</evidence>
<dbReference type="Pfam" id="PF03098">
    <property type="entry name" value="An_peroxidase"/>
    <property type="match status" value="1"/>
</dbReference>
<name>A0ABY6L1K7_9ARAC</name>
<dbReference type="EMBL" id="CP092874">
    <property type="protein sequence ID" value="UYV75021.1"/>
    <property type="molecule type" value="Genomic_DNA"/>
</dbReference>
<dbReference type="Gene3D" id="1.10.640.10">
    <property type="entry name" value="Haem peroxidase domain superfamily, animal type"/>
    <property type="match status" value="1"/>
</dbReference>
<protein>
    <submittedName>
        <fullName evidence="2">Uncharacterized protein</fullName>
    </submittedName>
</protein>
<dbReference type="InterPro" id="IPR037120">
    <property type="entry name" value="Haem_peroxidase_sf_animal"/>
</dbReference>
<dbReference type="PANTHER" id="PTHR11475">
    <property type="entry name" value="OXIDASE/PEROXIDASE"/>
    <property type="match status" value="1"/>
</dbReference>
<reference evidence="2 3" key="1">
    <citation type="submission" date="2022-01" db="EMBL/GenBank/DDBJ databases">
        <title>A chromosomal length assembly of Cordylochernes scorpioides.</title>
        <authorList>
            <person name="Zeh D."/>
            <person name="Zeh J."/>
        </authorList>
    </citation>
    <scope>NUCLEOTIDE SEQUENCE [LARGE SCALE GENOMIC DNA]</scope>
    <source>
        <strain evidence="2">IN4F17</strain>
        <tissue evidence="2">Whole Body</tissue>
    </source>
</reference>
<dbReference type="PANTHER" id="PTHR11475:SF106">
    <property type="entry name" value="CURLY SU"/>
    <property type="match status" value="1"/>
</dbReference>
<evidence type="ECO:0000256" key="1">
    <source>
        <dbReference type="ARBA" id="ARBA00022559"/>
    </source>
</evidence>
<keyword evidence="1" id="KW-0575">Peroxidase</keyword>
<keyword evidence="1" id="KW-0560">Oxidoreductase</keyword>
<evidence type="ECO:0000313" key="2">
    <source>
        <dbReference type="EMBL" id="UYV75021.1"/>
    </source>
</evidence>
<organism evidence="2 3">
    <name type="scientific">Cordylochernes scorpioides</name>
    <dbReference type="NCBI Taxonomy" id="51811"/>
    <lineage>
        <taxon>Eukaryota</taxon>
        <taxon>Metazoa</taxon>
        <taxon>Ecdysozoa</taxon>
        <taxon>Arthropoda</taxon>
        <taxon>Chelicerata</taxon>
        <taxon>Arachnida</taxon>
        <taxon>Pseudoscorpiones</taxon>
        <taxon>Cheliferoidea</taxon>
        <taxon>Chernetidae</taxon>
        <taxon>Cordylochernes</taxon>
    </lineage>
</organism>
<proteinExistence type="predicted"/>
<dbReference type="InterPro" id="IPR010255">
    <property type="entry name" value="Haem_peroxidase_sf"/>
</dbReference>
<accession>A0ABY6L1K7</accession>